<dbReference type="SUPFAM" id="SSF101967">
    <property type="entry name" value="Adhesin YadA, collagen-binding domain"/>
    <property type="match status" value="1"/>
</dbReference>
<evidence type="ECO:0000256" key="4">
    <source>
        <dbReference type="ARBA" id="ARBA00023136"/>
    </source>
</evidence>
<name>A0A3D9IYZ6_9BACL</name>
<dbReference type="InterPro" id="IPR017500">
    <property type="entry name" value="Phage_infect_YhgE_N"/>
</dbReference>
<dbReference type="InterPro" id="IPR013525">
    <property type="entry name" value="ABC2_TM"/>
</dbReference>
<evidence type="ECO:0000313" key="7">
    <source>
        <dbReference type="EMBL" id="RED66296.1"/>
    </source>
</evidence>
<feature type="transmembrane region" description="Helical" evidence="5">
    <location>
        <begin position="694"/>
        <end position="710"/>
    </location>
</feature>
<dbReference type="Proteomes" id="UP000256869">
    <property type="component" value="Unassembled WGS sequence"/>
</dbReference>
<keyword evidence="4 5" id="KW-0472">Membrane</keyword>
<accession>A0A3D9IYZ6</accession>
<evidence type="ECO:0000313" key="8">
    <source>
        <dbReference type="Proteomes" id="UP000256869"/>
    </source>
</evidence>
<dbReference type="Gene3D" id="3.40.1710.10">
    <property type="entry name" value="abc type-2 transporter like domain"/>
    <property type="match status" value="1"/>
</dbReference>
<comment type="caution">
    <text evidence="7">The sequence shown here is derived from an EMBL/GenBank/DDBJ whole genome shotgun (WGS) entry which is preliminary data.</text>
</comment>
<dbReference type="InterPro" id="IPR011049">
    <property type="entry name" value="Serralysin-like_metalloprot_C"/>
</dbReference>
<dbReference type="GO" id="GO:0140359">
    <property type="term" value="F:ABC-type transporter activity"/>
    <property type="evidence" value="ECO:0007669"/>
    <property type="project" value="InterPro"/>
</dbReference>
<keyword evidence="8" id="KW-1185">Reference proteome</keyword>
<dbReference type="GO" id="GO:0016020">
    <property type="term" value="C:membrane"/>
    <property type="evidence" value="ECO:0007669"/>
    <property type="project" value="UniProtKB-SubCell"/>
</dbReference>
<organism evidence="7 8">
    <name type="scientific">Cohnella lupini</name>
    <dbReference type="NCBI Taxonomy" id="1294267"/>
    <lineage>
        <taxon>Bacteria</taxon>
        <taxon>Bacillati</taxon>
        <taxon>Bacillota</taxon>
        <taxon>Bacilli</taxon>
        <taxon>Bacillales</taxon>
        <taxon>Paenibacillaceae</taxon>
        <taxon>Cohnella</taxon>
    </lineage>
</organism>
<keyword evidence="2 5" id="KW-0812">Transmembrane</keyword>
<gene>
    <name evidence="7" type="ORF">DFP95_101795</name>
</gene>
<sequence>MNLFQVFKQSFRFFISKPMLIVTFVGVAFIPTLYSGFLIRGTWDPYGKLNELPVAVVNLDEGADIDGKPMNVGRDFVAELKSNTSFNWSFVGEEEANRGMKGNRYYASITIPPQFSKDAASLAGDQPKQAEIVFESNSYYNFVAGQISENATRELKDKLSQNLTEAYSRSIYSQFGTLTSGLSEAGAGAAKLNAGASRLAEGIGKVQTNLSELSSGASKLNSGMRQLQVGADKLKSGASELESGATDLSAGARKLKAAGLKLLEGATKAEQGSVALSSGLQDAKDAADRLTAGLQNSAEGSERLRDGLQAASSAIGDLTAGSEQVADGLRQVMDDNADLRADPRMQKLLAASQAVANGTKELLTGNKQLEAGSATLDEAQKQLLEGSRMLSEGHMQLLGGAKELRTGQKQLKDGLEQYNTNFGKLVDGSDKLAQGASRLSAGANDLGAGLDKTAAGTSKVANGAKQLDDGVTELNDGAIELADGTRELADKLTEASEKTSSIKADDEIFRMLAAPVTIKANNERKVTIYGNGIAPYFISMALFAGALVFTTIISARNTVVDGAKGIPAFVSKTLTFGLISLAQSLIAVTILVFVLGLEVQSVPLFYAYTIIVGLTFMFIVQAIVTWLDLPGRFVVLILMIFQLASSAGTFPLELLPDWAQAMNPWLPMTYSIRGFRDVISSGDYDHMWVQAGRMAIYLVLFLILTFLYFLKREKGHAEEQTMPVKV</sequence>
<dbReference type="AlphaFoldDB" id="A0A3D9IYZ6"/>
<dbReference type="PANTHER" id="PTHR43077:SF5">
    <property type="entry name" value="PHAGE INFECTION PROTEIN"/>
    <property type="match status" value="1"/>
</dbReference>
<dbReference type="NCBIfam" id="TIGR03057">
    <property type="entry name" value="xxxLxxG_by_4"/>
    <property type="match status" value="5"/>
</dbReference>
<evidence type="ECO:0000256" key="3">
    <source>
        <dbReference type="ARBA" id="ARBA00022989"/>
    </source>
</evidence>
<dbReference type="OrthoDB" id="9811483at2"/>
<evidence type="ECO:0000256" key="1">
    <source>
        <dbReference type="ARBA" id="ARBA00004141"/>
    </source>
</evidence>
<reference evidence="7 8" key="1">
    <citation type="submission" date="2018-07" db="EMBL/GenBank/DDBJ databases">
        <title>Genomic Encyclopedia of Type Strains, Phase III (KMG-III): the genomes of soil and plant-associated and newly described type strains.</title>
        <authorList>
            <person name="Whitman W."/>
        </authorList>
    </citation>
    <scope>NUCLEOTIDE SEQUENCE [LARGE SCALE GENOMIC DNA]</scope>
    <source>
        <strain evidence="7 8">CECT 8236</strain>
    </source>
</reference>
<dbReference type="NCBIfam" id="TIGR03062">
    <property type="entry name" value="pip_yhgE_Cterm"/>
    <property type="match status" value="1"/>
</dbReference>
<dbReference type="Pfam" id="PF12698">
    <property type="entry name" value="ABC2_membrane_3"/>
    <property type="match status" value="2"/>
</dbReference>
<feature type="transmembrane region" description="Helical" evidence="5">
    <location>
        <begin position="633"/>
        <end position="652"/>
    </location>
</feature>
<dbReference type="NCBIfam" id="TIGR03061">
    <property type="entry name" value="pip_yhgE_Nterm"/>
    <property type="match status" value="1"/>
</dbReference>
<feature type="transmembrane region" description="Helical" evidence="5">
    <location>
        <begin position="20"/>
        <end position="39"/>
    </location>
</feature>
<dbReference type="RefSeq" id="WP_115991221.1">
    <property type="nucleotide sequence ID" value="NZ_QRDY01000001.1"/>
</dbReference>
<dbReference type="InterPro" id="IPR017501">
    <property type="entry name" value="Phage_infect_YhgE_C"/>
</dbReference>
<feature type="domain" description="ABC-2 type transporter transmembrane" evidence="6">
    <location>
        <begin position="19"/>
        <end position="164"/>
    </location>
</feature>
<dbReference type="InterPro" id="IPR023908">
    <property type="entry name" value="xxxLxxG_rpt"/>
</dbReference>
<keyword evidence="3 5" id="KW-1133">Transmembrane helix</keyword>
<feature type="domain" description="ABC-2 type transporter transmembrane" evidence="6">
    <location>
        <begin position="515"/>
        <end position="707"/>
    </location>
</feature>
<feature type="transmembrane region" description="Helical" evidence="5">
    <location>
        <begin position="533"/>
        <end position="553"/>
    </location>
</feature>
<feature type="transmembrane region" description="Helical" evidence="5">
    <location>
        <begin position="603"/>
        <end position="626"/>
    </location>
</feature>
<comment type="subcellular location">
    <subcellularLocation>
        <location evidence="1">Membrane</location>
        <topology evidence="1">Multi-pass membrane protein</topology>
    </subcellularLocation>
</comment>
<protein>
    <submittedName>
        <fullName evidence="7">Putative membrane protein</fullName>
    </submittedName>
</protein>
<dbReference type="Gene3D" id="1.10.287.950">
    <property type="entry name" value="Methyl-accepting chemotaxis protein"/>
    <property type="match status" value="1"/>
</dbReference>
<dbReference type="InterPro" id="IPR051328">
    <property type="entry name" value="T7SS_ABC-Transporter"/>
</dbReference>
<dbReference type="EMBL" id="QRDY01000001">
    <property type="protein sequence ID" value="RED66296.1"/>
    <property type="molecule type" value="Genomic_DNA"/>
</dbReference>
<dbReference type="PANTHER" id="PTHR43077">
    <property type="entry name" value="TRANSPORT PERMEASE YVFS-RELATED"/>
    <property type="match status" value="1"/>
</dbReference>
<evidence type="ECO:0000256" key="2">
    <source>
        <dbReference type="ARBA" id="ARBA00022692"/>
    </source>
</evidence>
<evidence type="ECO:0000256" key="5">
    <source>
        <dbReference type="SAM" id="Phobius"/>
    </source>
</evidence>
<proteinExistence type="predicted"/>
<evidence type="ECO:0000259" key="6">
    <source>
        <dbReference type="Pfam" id="PF12698"/>
    </source>
</evidence>
<feature type="transmembrane region" description="Helical" evidence="5">
    <location>
        <begin position="574"/>
        <end position="597"/>
    </location>
</feature>